<dbReference type="Pfam" id="PF13672">
    <property type="entry name" value="PP2C_2"/>
    <property type="match status" value="1"/>
</dbReference>
<dbReference type="PROSITE" id="PS51746">
    <property type="entry name" value="PPM_2"/>
    <property type="match status" value="1"/>
</dbReference>
<accession>A0A9X1WA67</accession>
<dbReference type="SUPFAM" id="SSF81606">
    <property type="entry name" value="PP2C-like"/>
    <property type="match status" value="1"/>
</dbReference>
<dbReference type="AlphaFoldDB" id="A0A9X1WA67"/>
<reference evidence="2" key="1">
    <citation type="submission" date="2021-11" db="EMBL/GenBank/DDBJ databases">
        <title>Vibrio ZSDE26 sp. nov. and Vibrio ZSDZ34 sp. nov., isolated from coastal seawater in Qingdao.</title>
        <authorList>
            <person name="Zhang P."/>
        </authorList>
    </citation>
    <scope>NUCLEOTIDE SEQUENCE</scope>
    <source>
        <strain evidence="2">ZSDZ34</strain>
    </source>
</reference>
<gene>
    <name evidence="2" type="ORF">LNL84_02265</name>
</gene>
<name>A0A9X1WA67_9VIBR</name>
<dbReference type="EMBL" id="JAJNNZ010000002">
    <property type="protein sequence ID" value="MCJ2375650.1"/>
    <property type="molecule type" value="Genomic_DNA"/>
</dbReference>
<keyword evidence="3" id="KW-1185">Reference proteome</keyword>
<evidence type="ECO:0000259" key="1">
    <source>
        <dbReference type="PROSITE" id="PS51746"/>
    </source>
</evidence>
<dbReference type="RefSeq" id="WP_244354889.1">
    <property type="nucleotide sequence ID" value="NZ_JAJNNZ010000002.1"/>
</dbReference>
<organism evidence="2 3">
    <name type="scientific">Vibrio gelatinilyticus</name>
    <dbReference type="NCBI Taxonomy" id="2893468"/>
    <lineage>
        <taxon>Bacteria</taxon>
        <taxon>Pseudomonadati</taxon>
        <taxon>Pseudomonadota</taxon>
        <taxon>Gammaproteobacteria</taxon>
        <taxon>Vibrionales</taxon>
        <taxon>Vibrionaceae</taxon>
        <taxon>Vibrio</taxon>
    </lineage>
</organism>
<comment type="caution">
    <text evidence="2">The sequence shown here is derived from an EMBL/GenBank/DDBJ whole genome shotgun (WGS) entry which is preliminary data.</text>
</comment>
<sequence length="237" mass="26055">MLVDVVAFSDVGHVYQHNEDAYLLDEVNQSYVIADGMGGHNSGEVASDIAVKNYQQALLEHQPIEQRAHYCHQAILNHANANPECEGMGSTILAVQVVGNAVEFTWVGDSRLYWFADGKLIRLSDDHSFVQDLIHRGILTEEEASTHPQRNLITQGLGMKKPLKPSSATFYPFHSGVLLLCTDGVSDMLSDRQIAQALEQPSTTEQAESLKAAVLATEARDNFTAILVSIDMSNYVL</sequence>
<feature type="domain" description="PPM-type phosphatase" evidence="1">
    <location>
        <begin position="4"/>
        <end position="230"/>
    </location>
</feature>
<proteinExistence type="predicted"/>
<dbReference type="SMART" id="SM00331">
    <property type="entry name" value="PP2C_SIG"/>
    <property type="match status" value="1"/>
</dbReference>
<dbReference type="CDD" id="cd00143">
    <property type="entry name" value="PP2Cc"/>
    <property type="match status" value="1"/>
</dbReference>
<dbReference type="Gene3D" id="3.60.40.10">
    <property type="entry name" value="PPM-type phosphatase domain"/>
    <property type="match status" value="1"/>
</dbReference>
<dbReference type="InterPro" id="IPR036457">
    <property type="entry name" value="PPM-type-like_dom_sf"/>
</dbReference>
<dbReference type="SMART" id="SM00332">
    <property type="entry name" value="PP2Cc"/>
    <property type="match status" value="1"/>
</dbReference>
<evidence type="ECO:0000313" key="2">
    <source>
        <dbReference type="EMBL" id="MCJ2375650.1"/>
    </source>
</evidence>
<dbReference type="Proteomes" id="UP001139488">
    <property type="component" value="Unassembled WGS sequence"/>
</dbReference>
<evidence type="ECO:0000313" key="3">
    <source>
        <dbReference type="Proteomes" id="UP001139488"/>
    </source>
</evidence>
<protein>
    <submittedName>
        <fullName evidence="2">Protein phosphatase 2C domain-containing protein</fullName>
    </submittedName>
</protein>
<dbReference type="InterPro" id="IPR001932">
    <property type="entry name" value="PPM-type_phosphatase-like_dom"/>
</dbReference>